<feature type="domain" description="Transcriptional regulator LacI/GalR-like sensor" evidence="4">
    <location>
        <begin position="147"/>
        <end position="316"/>
    </location>
</feature>
<proteinExistence type="predicted"/>
<dbReference type="RefSeq" id="WP_336539469.1">
    <property type="nucleotide sequence ID" value="NZ_JBBAYL010000015.1"/>
</dbReference>
<name>A0ABU8G7X7_9ACTN</name>
<evidence type="ECO:0000256" key="1">
    <source>
        <dbReference type="ARBA" id="ARBA00023015"/>
    </source>
</evidence>
<evidence type="ECO:0000256" key="3">
    <source>
        <dbReference type="ARBA" id="ARBA00023163"/>
    </source>
</evidence>
<evidence type="ECO:0000259" key="4">
    <source>
        <dbReference type="Pfam" id="PF13377"/>
    </source>
</evidence>
<dbReference type="SUPFAM" id="SSF53822">
    <property type="entry name" value="Periplasmic binding protein-like I"/>
    <property type="match status" value="1"/>
</dbReference>
<accession>A0ABU8G7X7</accession>
<protein>
    <submittedName>
        <fullName evidence="5">Substrate-binding domain-containing protein</fullName>
    </submittedName>
</protein>
<evidence type="ECO:0000256" key="2">
    <source>
        <dbReference type="ARBA" id="ARBA00023125"/>
    </source>
</evidence>
<keyword evidence="1" id="KW-0805">Transcription regulation</keyword>
<reference evidence="5 6" key="1">
    <citation type="submission" date="2024-03" db="EMBL/GenBank/DDBJ databases">
        <title>First Report of Pectobacterium brasiliscabiei causing potato scab in china.</title>
        <authorList>
            <person name="Handique U."/>
        </authorList>
    </citation>
    <scope>NUCLEOTIDE SEQUENCE [LARGE SCALE GENOMIC DNA]</scope>
    <source>
        <strain evidence="5 6">ZRIMU1503</strain>
    </source>
</reference>
<dbReference type="PANTHER" id="PTHR30146:SF109">
    <property type="entry name" value="HTH-TYPE TRANSCRIPTIONAL REGULATOR GALS"/>
    <property type="match status" value="1"/>
</dbReference>
<keyword evidence="6" id="KW-1185">Reference proteome</keyword>
<dbReference type="Pfam" id="PF13377">
    <property type="entry name" value="Peripla_BP_3"/>
    <property type="match status" value="1"/>
</dbReference>
<keyword evidence="3" id="KW-0804">Transcription</keyword>
<evidence type="ECO:0000313" key="6">
    <source>
        <dbReference type="Proteomes" id="UP001365781"/>
    </source>
</evidence>
<dbReference type="EMBL" id="JBBAYM010000004">
    <property type="protein sequence ID" value="MEI5609143.1"/>
    <property type="molecule type" value="Genomic_DNA"/>
</dbReference>
<dbReference type="Proteomes" id="UP001365781">
    <property type="component" value="Unassembled WGS sequence"/>
</dbReference>
<comment type="caution">
    <text evidence="5">The sequence shown here is derived from an EMBL/GenBank/DDBJ whole genome shotgun (WGS) entry which is preliminary data.</text>
</comment>
<gene>
    <name evidence="5" type="ORF">WB403_08195</name>
</gene>
<dbReference type="Gene3D" id="3.40.50.2300">
    <property type="match status" value="2"/>
</dbReference>
<sequence>MLNRPEIVADTTRTRVLSVIDSLGYVRAGGANPRAASSHVLAVMVADLANPFYTALVSGVEQAARETGLSVTVCTGPRDPADLSRHMALMSSHQIRGAVLTSGEDVGRTVAAFRRGAVPFVMADQNAPQPAASSVGVDDVAGGHSAVRHLLELGHRSIVHVSGPARLQQTRDRLTGAREAVTTTGLPPTALRELPCYDLTIPAGEDAGHRVLGLRPRPTAVFCANDLLALGVLRTLHEAGLRVPDDIPLIGYDDIEFAASGTIPLTTVRRPATLMGHRAGHLLIADTTENSSTKENTCQKHRHVVLKPELVVRRSTTGIRKAARTATP</sequence>
<dbReference type="PANTHER" id="PTHR30146">
    <property type="entry name" value="LACI-RELATED TRANSCRIPTIONAL REPRESSOR"/>
    <property type="match status" value="1"/>
</dbReference>
<organism evidence="5 6">
    <name type="scientific">Streptomyces brasiliscabiei</name>
    <dbReference type="NCBI Taxonomy" id="2736302"/>
    <lineage>
        <taxon>Bacteria</taxon>
        <taxon>Bacillati</taxon>
        <taxon>Actinomycetota</taxon>
        <taxon>Actinomycetes</taxon>
        <taxon>Kitasatosporales</taxon>
        <taxon>Streptomycetaceae</taxon>
        <taxon>Streptomyces</taxon>
    </lineage>
</organism>
<dbReference type="InterPro" id="IPR028082">
    <property type="entry name" value="Peripla_BP_I"/>
</dbReference>
<evidence type="ECO:0000313" key="5">
    <source>
        <dbReference type="EMBL" id="MEI5609143.1"/>
    </source>
</evidence>
<keyword evidence="2" id="KW-0238">DNA-binding</keyword>
<dbReference type="InterPro" id="IPR046335">
    <property type="entry name" value="LacI/GalR-like_sensor"/>
</dbReference>